<dbReference type="Gene3D" id="3.40.50.720">
    <property type="entry name" value="NAD(P)-binding Rossmann-like Domain"/>
    <property type="match status" value="1"/>
</dbReference>
<dbReference type="InterPro" id="IPR033121">
    <property type="entry name" value="PEPTIDASE_A1"/>
</dbReference>
<dbReference type="SUPFAM" id="SSF50630">
    <property type="entry name" value="Acid proteases"/>
    <property type="match status" value="1"/>
</dbReference>
<dbReference type="InterPro" id="IPR001461">
    <property type="entry name" value="Aspartic_peptidase_A1"/>
</dbReference>
<feature type="domain" description="Peptidase A1" evidence="2">
    <location>
        <begin position="1"/>
        <end position="278"/>
    </location>
</feature>
<dbReference type="PROSITE" id="PS51767">
    <property type="entry name" value="PEPTIDASE_A1"/>
    <property type="match status" value="1"/>
</dbReference>
<sequence>MVHEQQIALPSTGYLHPTSGDFSGIMGLGFPGMTAARSGGKPKEIVDDDDPLASYDPWFTSAVKQNLTQPVFSLALDIHGGGVLALGGAADVPIKGEYASTPILMLNLNQEERADEEFSYYTIIADDYLIAGQSLANHTTTAGPSNDTSGQGNGSSFPVIVDSGYSTNILPPSLIKVLYGSFKMPPEQVEFQSATLFTVPCDAEVPSFGIQIGGRVFEQSAQEMLIPNANATVNGTSFCALGSQPGIEEAGALGVTFLSSGFELVKQLLAKPEPYRFILGARDTERTKKAYDDLKFDSTTHSLTVLPLELSNLKTVKSFAQQTLEKLGRDRLDYFLLNAGMAKGASGPGPNGSKWCEAYVVNHLSVLDKNLLADSGTEDQSTYSESKFVQLLGAHWWRRQLPECRIVAVSPGLIPQTGIARHGTLKLTMDMPDAKTVPEGAQSILRAFTRDDFPADPEQIFLTSWGEWWGKDVYENSLDKALQDKWCPSQESIERDEGINA</sequence>
<dbReference type="Pfam" id="PF00026">
    <property type="entry name" value="Asp"/>
    <property type="match status" value="1"/>
</dbReference>
<evidence type="ECO:0000313" key="4">
    <source>
        <dbReference type="Proteomes" id="UP001430848"/>
    </source>
</evidence>
<protein>
    <recommendedName>
        <fullName evidence="2">Peptidase A1 domain-containing protein</fullName>
    </recommendedName>
</protein>
<dbReference type="Gene3D" id="2.40.70.10">
    <property type="entry name" value="Acid Proteases"/>
    <property type="match status" value="1"/>
</dbReference>
<comment type="similarity">
    <text evidence="1">Belongs to the peptidase A1 family.</text>
</comment>
<dbReference type="InterPro" id="IPR036291">
    <property type="entry name" value="NAD(P)-bd_dom_sf"/>
</dbReference>
<dbReference type="InterPro" id="IPR021109">
    <property type="entry name" value="Peptidase_aspartic_dom_sf"/>
</dbReference>
<dbReference type="SUPFAM" id="SSF51735">
    <property type="entry name" value="NAD(P)-binding Rossmann-fold domains"/>
    <property type="match status" value="1"/>
</dbReference>
<evidence type="ECO:0000313" key="3">
    <source>
        <dbReference type="EMBL" id="KAK7732598.1"/>
    </source>
</evidence>
<accession>A0ABR1PD22</accession>
<keyword evidence="4" id="KW-1185">Reference proteome</keyword>
<proteinExistence type="inferred from homology"/>
<name>A0ABR1PD22_DIAER</name>
<comment type="caution">
    <text evidence="3">The sequence shown here is derived from an EMBL/GenBank/DDBJ whole genome shotgun (WGS) entry which is preliminary data.</text>
</comment>
<dbReference type="EMBL" id="JAKNSF020000019">
    <property type="protein sequence ID" value="KAK7732598.1"/>
    <property type="molecule type" value="Genomic_DNA"/>
</dbReference>
<dbReference type="PANTHER" id="PTHR47966">
    <property type="entry name" value="BETA-SITE APP-CLEAVING ENZYME, ISOFORM A-RELATED"/>
    <property type="match status" value="1"/>
</dbReference>
<dbReference type="Proteomes" id="UP001430848">
    <property type="component" value="Unassembled WGS sequence"/>
</dbReference>
<reference evidence="3 4" key="1">
    <citation type="submission" date="2024-02" db="EMBL/GenBank/DDBJ databases">
        <title>De novo assembly and annotation of 12 fungi associated with fruit tree decline syndrome in Ontario, Canada.</title>
        <authorList>
            <person name="Sulman M."/>
            <person name="Ellouze W."/>
            <person name="Ilyukhin E."/>
        </authorList>
    </citation>
    <scope>NUCLEOTIDE SEQUENCE [LARGE SCALE GENOMIC DNA]</scope>
    <source>
        <strain evidence="3 4">M169</strain>
    </source>
</reference>
<gene>
    <name evidence="3" type="ORF">SLS63_004853</name>
</gene>
<dbReference type="PANTHER" id="PTHR47966:SF47">
    <property type="entry name" value="ENDOPEPTIDASE, PUTATIVE (AFU_ORTHOLOGUE AFUA_3G01220)-RELATED"/>
    <property type="match status" value="1"/>
</dbReference>
<evidence type="ECO:0000256" key="1">
    <source>
        <dbReference type="ARBA" id="ARBA00007447"/>
    </source>
</evidence>
<organism evidence="3 4">
    <name type="scientific">Diaporthe eres</name>
    <name type="common">Phomopsis oblonga</name>
    <dbReference type="NCBI Taxonomy" id="83184"/>
    <lineage>
        <taxon>Eukaryota</taxon>
        <taxon>Fungi</taxon>
        <taxon>Dikarya</taxon>
        <taxon>Ascomycota</taxon>
        <taxon>Pezizomycotina</taxon>
        <taxon>Sordariomycetes</taxon>
        <taxon>Sordariomycetidae</taxon>
        <taxon>Diaporthales</taxon>
        <taxon>Diaporthaceae</taxon>
        <taxon>Diaporthe</taxon>
        <taxon>Diaporthe eres species complex</taxon>
    </lineage>
</organism>
<evidence type="ECO:0000259" key="2">
    <source>
        <dbReference type="PROSITE" id="PS51767"/>
    </source>
</evidence>